<name>A0A371NXL4_9MICO</name>
<protein>
    <recommendedName>
        <fullName evidence="4">Choice-of-anchor G family protein</fullName>
    </recommendedName>
</protein>
<dbReference type="EMBL" id="QUAB01000013">
    <property type="protein sequence ID" value="REJ08042.1"/>
    <property type="molecule type" value="Genomic_DNA"/>
</dbReference>
<dbReference type="NCBIfam" id="NF033766">
    <property type="entry name" value="choice_anch_G"/>
    <property type="match status" value="1"/>
</dbReference>
<gene>
    <name evidence="2" type="ORF">DY023_01900</name>
</gene>
<evidence type="ECO:0000313" key="3">
    <source>
        <dbReference type="Proteomes" id="UP000262172"/>
    </source>
</evidence>
<dbReference type="Proteomes" id="UP000262172">
    <property type="component" value="Unassembled WGS sequence"/>
</dbReference>
<feature type="compositionally biased region" description="Polar residues" evidence="1">
    <location>
        <begin position="436"/>
        <end position="447"/>
    </location>
</feature>
<feature type="region of interest" description="Disordered" evidence="1">
    <location>
        <begin position="436"/>
        <end position="455"/>
    </location>
</feature>
<accession>A0A371NXL4</accession>
<evidence type="ECO:0000256" key="1">
    <source>
        <dbReference type="SAM" id="MobiDB-lite"/>
    </source>
</evidence>
<dbReference type="AlphaFoldDB" id="A0A371NXL4"/>
<comment type="caution">
    <text evidence="2">The sequence shown here is derived from an EMBL/GenBank/DDBJ whole genome shotgun (WGS) entry which is preliminary data.</text>
</comment>
<reference evidence="2 3" key="1">
    <citation type="submission" date="2018-08" db="EMBL/GenBank/DDBJ databases">
        <title>Isolation, diversity and antifungal activity of Actinobacteria from cow dung.</title>
        <authorList>
            <person name="Ling L."/>
        </authorList>
    </citation>
    <scope>NUCLEOTIDE SEQUENCE [LARGE SCALE GENOMIC DNA]</scope>
    <source>
        <strain evidence="2 3">NEAU-LLE</strain>
    </source>
</reference>
<organism evidence="2 3">
    <name type="scientific">Microbacterium bovistercoris</name>
    <dbReference type="NCBI Taxonomy" id="2293570"/>
    <lineage>
        <taxon>Bacteria</taxon>
        <taxon>Bacillati</taxon>
        <taxon>Actinomycetota</taxon>
        <taxon>Actinomycetes</taxon>
        <taxon>Micrococcales</taxon>
        <taxon>Microbacteriaceae</taxon>
        <taxon>Microbacterium</taxon>
    </lineage>
</organism>
<keyword evidence="3" id="KW-1185">Reference proteome</keyword>
<evidence type="ECO:0000313" key="2">
    <source>
        <dbReference type="EMBL" id="REJ08042.1"/>
    </source>
</evidence>
<sequence length="500" mass="50412">MLSGGLFNLNLDTLVSANGVIASVPNQVTETGVIHGPNAEADPDIHDNPLSLTALGAVTVTATGLTTTVSQLLGLIASAPDGTGLLNQYSYAESIGLSRGASGYVTDNGTIRVAPGGGYPKVASLNLKQFLTPLLGSATTGFLANVTDLTLDVGAVAGRAILEQMCNTVVTPDGYHLTREYLVAYLRLLLTSPLIGNIVTAVASGVNVADLNVDTDALLDALGEIPVIGDVVAALVAAAAQPTVKVSANVGQITTALTSSPLGSSTAIVTDLGGGTVTIDVASLLGSAFPGGSSSMANSLPANSILFVDYALPTDTLSNQLAQIQNEIITRIASHVSVEISFSILFGATTLKVAGTLADLLNGTATITATLAGLPVINGPVTNAALATVGNIIKGGLLATGGVINVALVALNELLASIFDALKNILNITLNVQNLPEENNNPQTPYNHTPGPARWNAGGAQALPAGRYDVAALGLTAVGALNVLDLFLARGSVGPHAEQA</sequence>
<evidence type="ECO:0008006" key="4">
    <source>
        <dbReference type="Google" id="ProtNLM"/>
    </source>
</evidence>
<proteinExistence type="predicted"/>
<dbReference type="InterPro" id="IPR047900">
    <property type="entry name" value="Choice_anch_G"/>
</dbReference>